<evidence type="ECO:0000256" key="2">
    <source>
        <dbReference type="ARBA" id="ARBA00004604"/>
    </source>
</evidence>
<dbReference type="GO" id="GO:0005730">
    <property type="term" value="C:nucleolus"/>
    <property type="evidence" value="ECO:0007669"/>
    <property type="project" value="UniProtKB-SubCell"/>
</dbReference>
<dbReference type="RefSeq" id="XP_502501.3">
    <property type="nucleotide sequence ID" value="XM_502501.3"/>
</dbReference>
<dbReference type="VEuPathDB" id="FungiDB:YALI0_D06776g"/>
<dbReference type="GO" id="GO:0034475">
    <property type="term" value="P:U4 snRNA 3'-end processing"/>
    <property type="evidence" value="ECO:0007669"/>
    <property type="project" value="EnsemblFungi"/>
</dbReference>
<dbReference type="Gene3D" id="3.30.230.70">
    <property type="entry name" value="GHMP Kinase, N-terminal domain"/>
    <property type="match status" value="1"/>
</dbReference>
<dbReference type="InterPro" id="IPR036345">
    <property type="entry name" value="ExoRNase_PH_dom2_sf"/>
</dbReference>
<dbReference type="FunFam" id="3.30.230.70:FF:000004">
    <property type="entry name" value="Exosome complex component Rrp41"/>
    <property type="match status" value="1"/>
</dbReference>
<dbReference type="GO" id="GO:0034476">
    <property type="term" value="P:U5 snRNA 3'-end processing"/>
    <property type="evidence" value="ECO:0007669"/>
    <property type="project" value="EnsemblFungi"/>
</dbReference>
<dbReference type="KEGG" id="yli:2910504"/>
<organism evidence="10 11">
    <name type="scientific">Yarrowia lipolytica</name>
    <name type="common">Candida lipolytica</name>
    <dbReference type="NCBI Taxonomy" id="4952"/>
    <lineage>
        <taxon>Eukaryota</taxon>
        <taxon>Fungi</taxon>
        <taxon>Dikarya</taxon>
        <taxon>Ascomycota</taxon>
        <taxon>Saccharomycotina</taxon>
        <taxon>Dipodascomycetes</taxon>
        <taxon>Dipodascales</taxon>
        <taxon>Dipodascales incertae sedis</taxon>
        <taxon>Yarrowia</taxon>
    </lineage>
</organism>
<evidence type="ECO:0000256" key="5">
    <source>
        <dbReference type="ARBA" id="ARBA00022835"/>
    </source>
</evidence>
<dbReference type="InterPro" id="IPR015847">
    <property type="entry name" value="ExoRNase_PH_dom2"/>
</dbReference>
<evidence type="ECO:0000256" key="7">
    <source>
        <dbReference type="ARBA" id="ARBA00077929"/>
    </source>
</evidence>
<dbReference type="CDD" id="cd11370">
    <property type="entry name" value="RNase_PH_RRP41"/>
    <property type="match status" value="1"/>
</dbReference>
<keyword evidence="4" id="KW-0963">Cytoplasm</keyword>
<comment type="similarity">
    <text evidence="3">Belongs to the RNase PH family.</text>
</comment>
<evidence type="ECO:0000256" key="1">
    <source>
        <dbReference type="ARBA" id="ARBA00004496"/>
    </source>
</evidence>
<dbReference type="SUPFAM" id="SSF55666">
    <property type="entry name" value="Ribonuclease PH domain 2-like"/>
    <property type="match status" value="1"/>
</dbReference>
<dbReference type="GO" id="GO:0034473">
    <property type="term" value="P:U1 snRNA 3'-end processing"/>
    <property type="evidence" value="ECO:0007669"/>
    <property type="project" value="EnsemblFungi"/>
</dbReference>
<name>A0A1D8NDH8_YARLL</name>
<dbReference type="Proteomes" id="UP000182444">
    <property type="component" value="Chromosome 1D"/>
</dbReference>
<keyword evidence="5" id="KW-0271">Exosome</keyword>
<dbReference type="GO" id="GO:0070478">
    <property type="term" value="P:nuclear-transcribed mRNA catabolic process, 3'-5' exonucleolytic nonsense-mediated decay"/>
    <property type="evidence" value="ECO:0007669"/>
    <property type="project" value="EnsemblFungi"/>
</dbReference>
<feature type="domain" description="Exoribonuclease phosphorolytic" evidence="9">
    <location>
        <begin position="200"/>
        <end position="262"/>
    </location>
</feature>
<dbReference type="GO" id="GO:0003723">
    <property type="term" value="F:RNA binding"/>
    <property type="evidence" value="ECO:0007669"/>
    <property type="project" value="TreeGrafter"/>
</dbReference>
<dbReference type="GO" id="GO:0071051">
    <property type="term" value="P:poly(A)-dependent snoRNA 3'-end processing"/>
    <property type="evidence" value="ECO:0007669"/>
    <property type="project" value="EnsemblFungi"/>
</dbReference>
<dbReference type="InterPro" id="IPR027408">
    <property type="entry name" value="PNPase/RNase_PH_dom_sf"/>
</dbReference>
<dbReference type="EMBL" id="CP017556">
    <property type="protein sequence ID" value="AOW03690.1"/>
    <property type="molecule type" value="Genomic_DNA"/>
</dbReference>
<evidence type="ECO:0000313" key="11">
    <source>
        <dbReference type="Proteomes" id="UP000182444"/>
    </source>
</evidence>
<dbReference type="InterPro" id="IPR001247">
    <property type="entry name" value="ExoRNase_PH_dom1"/>
</dbReference>
<dbReference type="GO" id="GO:0071038">
    <property type="term" value="P:TRAMP-dependent tRNA surveillance pathway"/>
    <property type="evidence" value="ECO:0007669"/>
    <property type="project" value="EnsemblFungi"/>
</dbReference>
<evidence type="ECO:0000259" key="9">
    <source>
        <dbReference type="Pfam" id="PF03725"/>
    </source>
</evidence>
<evidence type="ECO:0000256" key="6">
    <source>
        <dbReference type="ARBA" id="ARBA00063066"/>
    </source>
</evidence>
<dbReference type="PANTHER" id="PTHR11953">
    <property type="entry name" value="EXOSOME COMPLEX COMPONENT"/>
    <property type="match status" value="1"/>
</dbReference>
<dbReference type="GO" id="GO:0000177">
    <property type="term" value="C:cytoplasmic exosome (RNase complex)"/>
    <property type="evidence" value="ECO:0007669"/>
    <property type="project" value="EnsemblFungi"/>
</dbReference>
<dbReference type="GO" id="GO:0000467">
    <property type="term" value="P:exonucleolytic trimming to generate mature 3'-end of 5.8S rRNA from tricistronic rRNA transcript (SSU-rRNA, 5.8S rRNA, LSU-rRNA)"/>
    <property type="evidence" value="ECO:0007669"/>
    <property type="project" value="EnsemblFungi"/>
</dbReference>
<comment type="subunit">
    <text evidence="6">Component of the RNA exosome complex. Specifically part of the catalytically inactive RNA exosome core complex (Exo-9) which may associate with the catalytic subunits RRP6 and DIS3 in cytoplasmic- and nuclear-specific RNA exosome complex forms. Exo-9 is formed by a hexameric base ring of RNase PH domain-containing subunits and a cap ring consisting of CSL4, RRP4 and RRP40.</text>
</comment>
<dbReference type="GO" id="GO:0000176">
    <property type="term" value="C:nuclear exosome (RNase complex)"/>
    <property type="evidence" value="ECO:0007669"/>
    <property type="project" value="EnsemblFungi"/>
</dbReference>
<dbReference type="eggNOG" id="KOG1068">
    <property type="taxonomic scope" value="Eukaryota"/>
</dbReference>
<dbReference type="InterPro" id="IPR050080">
    <property type="entry name" value="RNase_PH"/>
</dbReference>
<dbReference type="AlphaFoldDB" id="A0A1D8NDH8"/>
<dbReference type="PANTHER" id="PTHR11953:SF0">
    <property type="entry name" value="EXOSOME COMPLEX COMPONENT RRP41"/>
    <property type="match status" value="1"/>
</dbReference>
<evidence type="ECO:0000313" key="10">
    <source>
        <dbReference type="EMBL" id="AOW03690.1"/>
    </source>
</evidence>
<protein>
    <recommendedName>
        <fullName evidence="7">Ribosomal RNA-processing protein 41</fullName>
    </recommendedName>
</protein>
<dbReference type="Pfam" id="PF01138">
    <property type="entry name" value="RNase_PH"/>
    <property type="match status" value="1"/>
</dbReference>
<dbReference type="GO" id="GO:0016075">
    <property type="term" value="P:rRNA catabolic process"/>
    <property type="evidence" value="ECO:0007669"/>
    <property type="project" value="EnsemblFungi"/>
</dbReference>
<dbReference type="GO" id="GO:0000785">
    <property type="term" value="C:chromatin"/>
    <property type="evidence" value="ECO:0007669"/>
    <property type="project" value="EnsemblFungi"/>
</dbReference>
<reference evidence="10 11" key="1">
    <citation type="journal article" date="2016" name="PLoS ONE">
        <title>Sequence Assembly of Yarrowia lipolytica Strain W29/CLIB89 Shows Transposable Element Diversity.</title>
        <authorList>
            <person name="Magnan C."/>
            <person name="Yu J."/>
            <person name="Chang I."/>
            <person name="Jahn E."/>
            <person name="Kanomata Y."/>
            <person name="Wu J."/>
            <person name="Zeller M."/>
            <person name="Oakes M."/>
            <person name="Baldi P."/>
            <person name="Sandmeyer S."/>
        </authorList>
    </citation>
    <scope>NUCLEOTIDE SEQUENCE [LARGE SCALE GENOMIC DNA]</scope>
    <source>
        <strain evidence="11">CLIB89(W29)</strain>
    </source>
</reference>
<accession>A0A1D8NDH8</accession>
<dbReference type="InterPro" id="IPR020568">
    <property type="entry name" value="Ribosomal_Su5_D2-typ_SF"/>
</dbReference>
<proteinExistence type="inferred from homology"/>
<sequence length="287" mass="31732">MFVWELSDTSANCDSFWIRRGRLGSDTGTLDQTHRALLPSYSSPLTQSRHEIYSPEGLRTDGRRWNEIRNFDCKINTHPTSADGSSYVEWGHTKVVCTVDGPREPDNRQNTTDRAVISVNVNVASFSTETRIKRQRNDKRLAEMNILIRQLLEEAVLTKLNPRTQIAVNITVIAQDGGLLPACINAACLAMIDAGVPLTDYVSACSSGVYSNNALIDLNTLEEQDVPFLTIGVIGKSDKISMLTLETQLPMASLEPVLATSLSGAHAIQDIMDAAVRKHGKHRLERK</sequence>
<dbReference type="Pfam" id="PF03725">
    <property type="entry name" value="RNase_PH_C"/>
    <property type="match status" value="1"/>
</dbReference>
<evidence type="ECO:0000256" key="3">
    <source>
        <dbReference type="ARBA" id="ARBA00006678"/>
    </source>
</evidence>
<dbReference type="VEuPathDB" id="FungiDB:YALI1_D08715g"/>
<comment type="subcellular location">
    <subcellularLocation>
        <location evidence="1">Cytoplasm</location>
    </subcellularLocation>
    <subcellularLocation>
        <location evidence="2">Nucleus</location>
        <location evidence="2">Nucleolus</location>
    </subcellularLocation>
</comment>
<dbReference type="SUPFAM" id="SSF54211">
    <property type="entry name" value="Ribosomal protein S5 domain 2-like"/>
    <property type="match status" value="1"/>
</dbReference>
<evidence type="ECO:0000256" key="4">
    <source>
        <dbReference type="ARBA" id="ARBA00022490"/>
    </source>
</evidence>
<gene>
    <name evidence="10" type="ORF">YALI1_D08715g</name>
</gene>
<evidence type="ECO:0000259" key="8">
    <source>
        <dbReference type="Pfam" id="PF01138"/>
    </source>
</evidence>
<feature type="domain" description="Exoribonuclease phosphorolytic" evidence="8">
    <location>
        <begin position="67"/>
        <end position="197"/>
    </location>
</feature>
<dbReference type="GO" id="GO:0030847">
    <property type="term" value="P:termination of RNA polymerase II transcription, exosome-dependent"/>
    <property type="evidence" value="ECO:0007669"/>
    <property type="project" value="EnsemblFungi"/>
</dbReference>
<dbReference type="GO" id="GO:0071039">
    <property type="term" value="P:nuclear polyadenylation-dependent CUT catabolic process"/>
    <property type="evidence" value="ECO:0007669"/>
    <property type="project" value="EnsemblFungi"/>
</dbReference>
<dbReference type="GO" id="GO:0071031">
    <property type="term" value="P:nuclear mRNA surveillance of mRNA 3'-end processing"/>
    <property type="evidence" value="ECO:0007669"/>
    <property type="project" value="EnsemblFungi"/>
</dbReference>
<dbReference type="OMA" id="ECRINTH"/>
<dbReference type="GeneID" id="2910504"/>